<accession>A0A4Y1XNX4</accession>
<evidence type="ECO:0000256" key="4">
    <source>
        <dbReference type="ARBA" id="ARBA00022989"/>
    </source>
</evidence>
<accession>A0A4Y1WY12</accession>
<dbReference type="GO" id="GO:0005886">
    <property type="term" value="C:plasma membrane"/>
    <property type="evidence" value="ECO:0007669"/>
    <property type="project" value="UniProtKB-SubCell"/>
</dbReference>
<dbReference type="STRING" id="1118061.GCA_000311925_00317"/>
<dbReference type="Pfam" id="PF03788">
    <property type="entry name" value="LrgA"/>
    <property type="match status" value="1"/>
</dbReference>
<evidence type="ECO:0000256" key="1">
    <source>
        <dbReference type="ARBA" id="ARBA00004651"/>
    </source>
</evidence>
<keyword evidence="4" id="KW-1133">Transmembrane helix</keyword>
<reference evidence="7" key="1">
    <citation type="submission" date="2019-06" db="EMBL/GenBank/DDBJ databases">
        <title>Alistipes onderdonkii subsp. vulgaris subsp. nov., Alistipes dispar sp. nov. and Alistipes communis sp. nov., isolated from human faeces, and creation of Alistipes onderdonkii subsp. onderdonkii subsp. nov.</title>
        <authorList>
            <person name="Sakamoto M."/>
            <person name="Ikeyama N."/>
            <person name="Ogata Y."/>
            <person name="Suda W."/>
            <person name="Iino T."/>
            <person name="Hattori M."/>
            <person name="Ohkuma M."/>
        </authorList>
    </citation>
    <scope>NUCLEOTIDE SEQUENCE [LARGE SCALE GENOMIC DNA]</scope>
    <source>
        <strain evidence="7">5CBH24</strain>
    </source>
</reference>
<dbReference type="PANTHER" id="PTHR33931">
    <property type="entry name" value="HOLIN-LIKE PROTEIN CIDA-RELATED"/>
    <property type="match status" value="1"/>
</dbReference>
<evidence type="ECO:0000313" key="6">
    <source>
        <dbReference type="EMBL" id="BBL05018.1"/>
    </source>
</evidence>
<evidence type="ECO:0000256" key="5">
    <source>
        <dbReference type="ARBA" id="ARBA00023136"/>
    </source>
</evidence>
<evidence type="ECO:0000313" key="7">
    <source>
        <dbReference type="Proteomes" id="UP000318946"/>
    </source>
</evidence>
<protein>
    <submittedName>
        <fullName evidence="6">LrgA family protein</fullName>
    </submittedName>
</protein>
<keyword evidence="7" id="KW-1185">Reference proteome</keyword>
<sequence>MLGLFHILLFWLAGNAIAYFTGSYISGNVIGMVLLFAALRLRIVKPHRVRPAARFLLGSMGLFFVPFGVGLMVSYDLIARHLWAIAVASIVSTLLVLLSVGWTFQKIGRKP</sequence>
<evidence type="ECO:0000256" key="3">
    <source>
        <dbReference type="ARBA" id="ARBA00022692"/>
    </source>
</evidence>
<dbReference type="Proteomes" id="UP000318946">
    <property type="component" value="Chromosome"/>
</dbReference>
<dbReference type="EMBL" id="AP019735">
    <property type="protein sequence ID" value="BBL05018.1"/>
    <property type="molecule type" value="Genomic_DNA"/>
</dbReference>
<accession>A0A3D3YLM5</accession>
<dbReference type="OrthoDB" id="3176438at2"/>
<keyword evidence="3" id="KW-0812">Transmembrane</keyword>
<keyword evidence="5" id="KW-0472">Membrane</keyword>
<organism evidence="6 7">
    <name type="scientific">Alistipes communis</name>
    <dbReference type="NCBI Taxonomy" id="2585118"/>
    <lineage>
        <taxon>Bacteria</taxon>
        <taxon>Pseudomonadati</taxon>
        <taxon>Bacteroidota</taxon>
        <taxon>Bacteroidia</taxon>
        <taxon>Bacteroidales</taxon>
        <taxon>Rikenellaceae</taxon>
        <taxon>Alistipes</taxon>
    </lineage>
</organism>
<dbReference type="PANTHER" id="PTHR33931:SF5">
    <property type="entry name" value="UPF0299 MEMBRANE PROTEIN YOHJ"/>
    <property type="match status" value="1"/>
</dbReference>
<name>A0A3D3YLM5_9BACT</name>
<dbReference type="GeneID" id="78343049"/>
<dbReference type="KEGG" id="acou:A5CBH24_23310"/>
<dbReference type="RefSeq" id="WP_026074726.1">
    <property type="nucleotide sequence ID" value="NZ_AP019735.1"/>
</dbReference>
<evidence type="ECO:0000256" key="2">
    <source>
        <dbReference type="ARBA" id="ARBA00022475"/>
    </source>
</evidence>
<keyword evidence="2" id="KW-1003">Cell membrane</keyword>
<dbReference type="AlphaFoldDB" id="A0A3D3YLM5"/>
<gene>
    <name evidence="6" type="ORF">A5CBH24_23310</name>
</gene>
<proteinExistence type="predicted"/>
<comment type="subcellular location">
    <subcellularLocation>
        <location evidence="1">Cell membrane</location>
        <topology evidence="1">Multi-pass membrane protein</topology>
    </subcellularLocation>
</comment>
<dbReference type="InterPro" id="IPR005538">
    <property type="entry name" value="LrgA/CidA"/>
</dbReference>